<comment type="caution">
    <text evidence="8">The sequence shown here is derived from an EMBL/GenBank/DDBJ whole genome shotgun (WGS) entry which is preliminary data.</text>
</comment>
<dbReference type="Pfam" id="PF02608">
    <property type="entry name" value="Bmp"/>
    <property type="match status" value="1"/>
</dbReference>
<evidence type="ECO:0000313" key="8">
    <source>
        <dbReference type="EMBL" id="GES15401.1"/>
    </source>
</evidence>
<dbReference type="Proteomes" id="UP000331127">
    <property type="component" value="Unassembled WGS sequence"/>
</dbReference>
<evidence type="ECO:0000256" key="6">
    <source>
        <dbReference type="ARBA" id="ARBA00023288"/>
    </source>
</evidence>
<keyword evidence="4" id="KW-0732">Signal</keyword>
<keyword evidence="3" id="KW-1003">Cell membrane</keyword>
<name>A0A5M3X730_9ACTN</name>
<comment type="similarity">
    <text evidence="2">Belongs to the BMP lipoprotein family.</text>
</comment>
<keyword evidence="5" id="KW-0472">Membrane</keyword>
<accession>A0A5M3X730</accession>
<evidence type="ECO:0000256" key="2">
    <source>
        <dbReference type="ARBA" id="ARBA00008610"/>
    </source>
</evidence>
<proteinExistence type="inferred from homology"/>
<gene>
    <name evidence="8" type="primary">bmpA_1</name>
    <name evidence="8" type="ORF">Amac_089980</name>
</gene>
<keyword evidence="9" id="KW-1185">Reference proteome</keyword>
<dbReference type="AlphaFoldDB" id="A0A5M3X730"/>
<sequence>MQGCRAFLSRVRRKLDVTEGEFTLLRNRFGRLIAGTAASAMLFAVAACGGDDTEAAPSGAPAASSSAPAAASAKVGLAYDIGGRGDQSFNDSAAAGLDKAKAELGVEVNELEAANGETDAQKEERLRLLATGGFNPIIAVGFAYSGAITKVAKEFPEIKFAIVDDAAEGANISNLVFAEEQGSFLVGVAAALKSTKNSVGFVGGVDVPLIHKFEAGFEAGAKAVKPDIKLQKKYLTQPPDFSGFGDPAKGKTAAEGMFDAGADVVYQAAGGSGAGVFEAAKAAGGMAIGVDSDQAKTADPTVADVIITSMLKKVDVAVFDFIKNFTANTVKPGITVYDLKAGGVDYSITGGKIDDIKAQIDEFKNKVISGEITVPTGA</sequence>
<dbReference type="CDD" id="cd06354">
    <property type="entry name" value="PBP1_PrnA-like"/>
    <property type="match status" value="1"/>
</dbReference>
<dbReference type="PANTHER" id="PTHR34296:SF2">
    <property type="entry name" value="ABC TRANSPORTER GUANOSINE-BINDING PROTEIN NUPN"/>
    <property type="match status" value="1"/>
</dbReference>
<evidence type="ECO:0000313" key="9">
    <source>
        <dbReference type="Proteomes" id="UP000331127"/>
    </source>
</evidence>
<dbReference type="InterPro" id="IPR050957">
    <property type="entry name" value="BMP_lipoprotein"/>
</dbReference>
<dbReference type="Gene3D" id="3.40.50.2300">
    <property type="match status" value="2"/>
</dbReference>
<evidence type="ECO:0000259" key="7">
    <source>
        <dbReference type="Pfam" id="PF02608"/>
    </source>
</evidence>
<evidence type="ECO:0000256" key="1">
    <source>
        <dbReference type="ARBA" id="ARBA00004193"/>
    </source>
</evidence>
<dbReference type="InterPro" id="IPR028082">
    <property type="entry name" value="Peripla_BP_I"/>
</dbReference>
<dbReference type="EMBL" id="BLAE01000075">
    <property type="protein sequence ID" value="GES15401.1"/>
    <property type="molecule type" value="Genomic_DNA"/>
</dbReference>
<dbReference type="SUPFAM" id="SSF53822">
    <property type="entry name" value="Periplasmic binding protein-like I"/>
    <property type="match status" value="1"/>
</dbReference>
<keyword evidence="6" id="KW-0449">Lipoprotein</keyword>
<organism evidence="8 9">
    <name type="scientific">Acrocarpospora macrocephala</name>
    <dbReference type="NCBI Taxonomy" id="150177"/>
    <lineage>
        <taxon>Bacteria</taxon>
        <taxon>Bacillati</taxon>
        <taxon>Actinomycetota</taxon>
        <taxon>Actinomycetes</taxon>
        <taxon>Streptosporangiales</taxon>
        <taxon>Streptosporangiaceae</taxon>
        <taxon>Acrocarpospora</taxon>
    </lineage>
</organism>
<reference evidence="8 9" key="1">
    <citation type="submission" date="2019-10" db="EMBL/GenBank/DDBJ databases">
        <title>Whole genome shotgun sequence of Acrocarpospora macrocephala NBRC 16266.</title>
        <authorList>
            <person name="Ichikawa N."/>
            <person name="Kimura A."/>
            <person name="Kitahashi Y."/>
            <person name="Komaki H."/>
            <person name="Oguchi A."/>
        </authorList>
    </citation>
    <scope>NUCLEOTIDE SEQUENCE [LARGE SCALE GENOMIC DNA]</scope>
    <source>
        <strain evidence="8 9">NBRC 16266</strain>
    </source>
</reference>
<protein>
    <submittedName>
        <fullName evidence="8">BMP family ABC transporter substrate-binding protein</fullName>
    </submittedName>
</protein>
<dbReference type="PANTHER" id="PTHR34296">
    <property type="entry name" value="TRANSCRIPTIONAL ACTIVATOR PROTEIN MED"/>
    <property type="match status" value="1"/>
</dbReference>
<evidence type="ECO:0000256" key="5">
    <source>
        <dbReference type="ARBA" id="ARBA00023136"/>
    </source>
</evidence>
<evidence type="ECO:0000256" key="3">
    <source>
        <dbReference type="ARBA" id="ARBA00022475"/>
    </source>
</evidence>
<evidence type="ECO:0000256" key="4">
    <source>
        <dbReference type="ARBA" id="ARBA00022729"/>
    </source>
</evidence>
<dbReference type="GO" id="GO:0005886">
    <property type="term" value="C:plasma membrane"/>
    <property type="evidence" value="ECO:0007669"/>
    <property type="project" value="UniProtKB-SubCell"/>
</dbReference>
<comment type="subcellular location">
    <subcellularLocation>
        <location evidence="1">Cell membrane</location>
        <topology evidence="1">Lipid-anchor</topology>
    </subcellularLocation>
</comment>
<feature type="domain" description="ABC transporter substrate-binding protein PnrA-like" evidence="7">
    <location>
        <begin position="80"/>
        <end position="375"/>
    </location>
</feature>
<dbReference type="InterPro" id="IPR003760">
    <property type="entry name" value="PnrA-like"/>
</dbReference>